<dbReference type="Gene3D" id="3.90.550.10">
    <property type="entry name" value="Spore Coat Polysaccharide Biosynthesis Protein SpsA, Chain A"/>
    <property type="match status" value="1"/>
</dbReference>
<dbReference type="RefSeq" id="WP_096495916.1">
    <property type="nucleotide sequence ID" value="NZ_CP023445.1"/>
</dbReference>
<evidence type="ECO:0000256" key="7">
    <source>
        <dbReference type="ARBA" id="ARBA00039022"/>
    </source>
</evidence>
<dbReference type="InterPro" id="IPR029044">
    <property type="entry name" value="Nucleotide-diphossugar_trans"/>
</dbReference>
<reference evidence="12" key="1">
    <citation type="submission" date="2017-09" db="EMBL/GenBank/DDBJ databases">
        <title>Complete Genome Sequence of ansamitocin-producing Bacterium Actinosynnema pretiosum X47.</title>
        <authorList>
            <person name="Cao G."/>
            <person name="Zong G."/>
            <person name="Zhong C."/>
            <person name="Fu J."/>
        </authorList>
    </citation>
    <scope>NUCLEOTIDE SEQUENCE [LARGE SCALE GENOMIC DNA]</scope>
    <source>
        <strain evidence="12">X47</strain>
    </source>
</reference>
<proteinExistence type="inferred from homology"/>
<comment type="similarity">
    <text evidence="3">Belongs to the glycosyltransferase 2 family.</text>
</comment>
<evidence type="ECO:0000313" key="13">
    <source>
        <dbReference type="Proteomes" id="UP000218505"/>
    </source>
</evidence>
<organism evidence="12 13">
    <name type="scientific">Actinosynnema pretiosum</name>
    <dbReference type="NCBI Taxonomy" id="42197"/>
    <lineage>
        <taxon>Bacteria</taxon>
        <taxon>Bacillati</taxon>
        <taxon>Actinomycetota</taxon>
        <taxon>Actinomycetes</taxon>
        <taxon>Pseudonocardiales</taxon>
        <taxon>Pseudonocardiaceae</taxon>
        <taxon>Actinosynnema</taxon>
    </lineage>
</organism>
<evidence type="ECO:0000256" key="10">
    <source>
        <dbReference type="ARBA" id="ARBA00048997"/>
    </source>
</evidence>
<gene>
    <name evidence="12" type="ORF">CNX65_24790</name>
</gene>
<comment type="catalytic activity">
    <reaction evidence="10">
        <text>an NDP-alpha-D-glucose + (2R)-3-phosphoglycerate = (2R)-2-O-(alpha-D-glucopyranosyl)-3-phospho-glycerate + a ribonucleoside 5'-diphosphate + H(+)</text>
        <dbReference type="Rhea" id="RHEA:47244"/>
        <dbReference type="ChEBI" id="CHEBI:15378"/>
        <dbReference type="ChEBI" id="CHEBI:57930"/>
        <dbReference type="ChEBI" id="CHEBI:58272"/>
        <dbReference type="ChEBI" id="CHEBI:62600"/>
        <dbReference type="ChEBI" id="CHEBI:76533"/>
        <dbReference type="EC" id="2.4.1.266"/>
    </reaction>
    <physiologicalReaction direction="left-to-right" evidence="10">
        <dbReference type="Rhea" id="RHEA:47245"/>
    </physiologicalReaction>
</comment>
<feature type="domain" description="Glycosyltransferase 2-like" evidence="11">
    <location>
        <begin position="10"/>
        <end position="145"/>
    </location>
</feature>
<protein>
    <recommendedName>
        <fullName evidence="8">Glucosyl-3-phosphoglycerate synthase</fullName>
        <ecNumber evidence="7">2.4.1.266</ecNumber>
    </recommendedName>
</protein>
<keyword evidence="5 12" id="KW-0808">Transferase</keyword>
<comment type="catalytic activity">
    <reaction evidence="9">
        <text>(2R)-3-phosphoglycerate + UDP-alpha-D-glucose = (2R)-2-O-(alpha-D-glucopyranosyl)-3-phospho-glycerate + UDP + H(+)</text>
        <dbReference type="Rhea" id="RHEA:31319"/>
        <dbReference type="ChEBI" id="CHEBI:15378"/>
        <dbReference type="ChEBI" id="CHEBI:58223"/>
        <dbReference type="ChEBI" id="CHEBI:58272"/>
        <dbReference type="ChEBI" id="CHEBI:58885"/>
        <dbReference type="ChEBI" id="CHEBI:62600"/>
        <dbReference type="EC" id="2.4.1.266"/>
    </reaction>
    <physiologicalReaction direction="left-to-right" evidence="9">
        <dbReference type="Rhea" id="RHEA:31320"/>
    </physiologicalReaction>
</comment>
<dbReference type="InterPro" id="IPR050256">
    <property type="entry name" value="Glycosyltransferase_2"/>
</dbReference>
<dbReference type="EMBL" id="CP023445">
    <property type="protein sequence ID" value="ATE56093.1"/>
    <property type="molecule type" value="Genomic_DNA"/>
</dbReference>
<keyword evidence="4" id="KW-0328">Glycosyltransferase</keyword>
<dbReference type="CDD" id="cd00761">
    <property type="entry name" value="Glyco_tranf_GTA_type"/>
    <property type="match status" value="1"/>
</dbReference>
<evidence type="ECO:0000256" key="2">
    <source>
        <dbReference type="ARBA" id="ARBA00001946"/>
    </source>
</evidence>
<accession>A0A290ZAT8</accession>
<dbReference type="GO" id="GO:0016757">
    <property type="term" value="F:glycosyltransferase activity"/>
    <property type="evidence" value="ECO:0007669"/>
    <property type="project" value="UniProtKB-KW"/>
</dbReference>
<comment type="cofactor">
    <cofactor evidence="2">
        <name>Mg(2+)</name>
        <dbReference type="ChEBI" id="CHEBI:18420"/>
    </cofactor>
</comment>
<dbReference type="KEGG" id="apre:CNX65_24790"/>
<dbReference type="AlphaFoldDB" id="A0A290ZAT8"/>
<keyword evidence="6" id="KW-0460">Magnesium</keyword>
<dbReference type="PANTHER" id="PTHR48090:SF10">
    <property type="entry name" value="GLUCOSYL-3-PHOSPHOGLYCERATE SYNTHASE"/>
    <property type="match status" value="1"/>
</dbReference>
<name>A0A290ZAT8_9PSEU</name>
<evidence type="ECO:0000256" key="4">
    <source>
        <dbReference type="ARBA" id="ARBA00022676"/>
    </source>
</evidence>
<evidence type="ECO:0000256" key="1">
    <source>
        <dbReference type="ARBA" id="ARBA00001936"/>
    </source>
</evidence>
<dbReference type="SUPFAM" id="SSF53448">
    <property type="entry name" value="Nucleotide-diphospho-sugar transferases"/>
    <property type="match status" value="1"/>
</dbReference>
<evidence type="ECO:0000256" key="9">
    <source>
        <dbReference type="ARBA" id="ARBA00048689"/>
    </source>
</evidence>
<evidence type="ECO:0000256" key="8">
    <source>
        <dbReference type="ARBA" id="ARBA00040894"/>
    </source>
</evidence>
<dbReference type="InterPro" id="IPR001173">
    <property type="entry name" value="Glyco_trans_2-like"/>
</dbReference>
<evidence type="ECO:0000256" key="5">
    <source>
        <dbReference type="ARBA" id="ARBA00022679"/>
    </source>
</evidence>
<dbReference type="Proteomes" id="UP000218505">
    <property type="component" value="Chromosome"/>
</dbReference>
<sequence>MTRNSGVTVVGIPARDEERTVRGVAEAADAGLRLAFPHGDNAVVLADNGSTDGTVARFAETPLRARKVVARSGREGTGKGTNVFAVFDRARELGADRVLLLDADVRSAEPGWVGALAEAVDGDEPVMALPCYRRDRYEANTTNHLVSPLLAAVHGAHVQQPIGGEFAFNRAFLERAATWERPDSAQLYGIDVWLTANALREGLRLVEVPLGRKLHNSPFPKILRLPQQVLDSLFHVVLATDRVRGAAPRGSGLRQAVDVAAVPQDPAVVARVADAVGRYLAAHRGDVLALFPAARGLVSAPWGLRVGAQVWPELLADAVVALSEGWFTSARDHLVALYVNRVMTFWDEIEGLDGAAVDAVLDRQAAETARAVAGRGVELGGRVTGPGAFHVGHWSGFTADEPARGLAV</sequence>
<keyword evidence="13" id="KW-1185">Reference proteome</keyword>
<evidence type="ECO:0000259" key="11">
    <source>
        <dbReference type="Pfam" id="PF00535"/>
    </source>
</evidence>
<evidence type="ECO:0000313" key="12">
    <source>
        <dbReference type="EMBL" id="ATE56093.1"/>
    </source>
</evidence>
<dbReference type="EC" id="2.4.1.266" evidence="7"/>
<dbReference type="PANTHER" id="PTHR48090">
    <property type="entry name" value="UNDECAPRENYL-PHOSPHATE 4-DEOXY-4-FORMAMIDO-L-ARABINOSE TRANSFERASE-RELATED"/>
    <property type="match status" value="1"/>
</dbReference>
<evidence type="ECO:0000256" key="6">
    <source>
        <dbReference type="ARBA" id="ARBA00022842"/>
    </source>
</evidence>
<evidence type="ECO:0000256" key="3">
    <source>
        <dbReference type="ARBA" id="ARBA00006739"/>
    </source>
</evidence>
<comment type="cofactor">
    <cofactor evidence="1">
        <name>Mn(2+)</name>
        <dbReference type="ChEBI" id="CHEBI:29035"/>
    </cofactor>
</comment>
<dbReference type="Pfam" id="PF00535">
    <property type="entry name" value="Glycos_transf_2"/>
    <property type="match status" value="1"/>
</dbReference>